<evidence type="ECO:0000313" key="2">
    <source>
        <dbReference type="EMBL" id="OIN06549.1"/>
    </source>
</evidence>
<proteinExistence type="predicted"/>
<organism evidence="2 3">
    <name type="scientific">Oceanisphaera psychrotolerans</name>
    <dbReference type="NCBI Taxonomy" id="1414654"/>
    <lineage>
        <taxon>Bacteria</taxon>
        <taxon>Pseudomonadati</taxon>
        <taxon>Pseudomonadota</taxon>
        <taxon>Gammaproteobacteria</taxon>
        <taxon>Aeromonadales</taxon>
        <taxon>Aeromonadaceae</taxon>
        <taxon>Oceanisphaera</taxon>
    </lineage>
</organism>
<evidence type="ECO:0000256" key="1">
    <source>
        <dbReference type="SAM" id="Coils"/>
    </source>
</evidence>
<sequence>MHKSLQQEQQLLQLKAEALRLKLLTNQLRRQQEQSESGVWQLASQLPRAGLVWRLANMPRKFRNKLLLGGALLAVIYLRF</sequence>
<dbReference type="AlphaFoldDB" id="A0A1J4QDS3"/>
<dbReference type="STRING" id="1414654.BFR47_04090"/>
<feature type="coiled-coil region" evidence="1">
    <location>
        <begin position="2"/>
        <end position="34"/>
    </location>
</feature>
<accession>A0A1J4QDS3</accession>
<evidence type="ECO:0000313" key="3">
    <source>
        <dbReference type="Proteomes" id="UP000243073"/>
    </source>
</evidence>
<name>A0A1J4QDS3_9GAMM</name>
<dbReference type="Proteomes" id="UP000243073">
    <property type="component" value="Unassembled WGS sequence"/>
</dbReference>
<keyword evidence="3" id="KW-1185">Reference proteome</keyword>
<keyword evidence="1" id="KW-0175">Coiled coil</keyword>
<dbReference type="EMBL" id="MDKE01000044">
    <property type="protein sequence ID" value="OIN06549.1"/>
    <property type="molecule type" value="Genomic_DNA"/>
</dbReference>
<gene>
    <name evidence="2" type="ORF">BFR47_04090</name>
</gene>
<dbReference type="OrthoDB" id="5600801at2"/>
<protein>
    <submittedName>
        <fullName evidence="2">Uncharacterized protein</fullName>
    </submittedName>
</protein>
<comment type="caution">
    <text evidence="2">The sequence shown here is derived from an EMBL/GenBank/DDBJ whole genome shotgun (WGS) entry which is preliminary data.</text>
</comment>
<reference evidence="2 3" key="1">
    <citation type="submission" date="2016-07" db="EMBL/GenBank/DDBJ databases">
        <title>Draft Genome Sequence of Oceanisphaera psychrotolerans, isolated from coastal sediment samples.</title>
        <authorList>
            <person name="Zhuo S."/>
            <person name="Ruan Z."/>
        </authorList>
    </citation>
    <scope>NUCLEOTIDE SEQUENCE [LARGE SCALE GENOMIC DNA]</scope>
    <source>
        <strain evidence="2 3">LAM-WHM-ZC</strain>
    </source>
</reference>
<dbReference type="RefSeq" id="WP_071473564.1">
    <property type="nucleotide sequence ID" value="NZ_MDKE01000044.1"/>
</dbReference>